<gene>
    <name evidence="1" type="ORF">UFOPK4098_00200</name>
    <name evidence="2" type="ORF">UFOPK4347_00132</name>
</gene>
<sequence>MHETQLTDVTGKWVIAAVTRDYCDVWHVSDGHEREVMHLHRPDEGVEHHHVRQAQEHHGHRSDQGSTEYYKYLSAVLSSATDVMLVGHGSGKSSIVEEFAEYFSKHHPDRYKLVTEVRHVNLPALSGGELIQMAHEWKKEQLEFGA</sequence>
<dbReference type="EMBL" id="CAFBPN010000004">
    <property type="protein sequence ID" value="CAB5009504.1"/>
    <property type="molecule type" value="Genomic_DNA"/>
</dbReference>
<evidence type="ECO:0000313" key="2">
    <source>
        <dbReference type="EMBL" id="CAB5058699.1"/>
    </source>
</evidence>
<dbReference type="EMBL" id="CAFBQU010000002">
    <property type="protein sequence ID" value="CAB5058699.1"/>
    <property type="molecule type" value="Genomic_DNA"/>
</dbReference>
<dbReference type="AlphaFoldDB" id="A0A6J7Q5H6"/>
<reference evidence="1" key="1">
    <citation type="submission" date="2020-05" db="EMBL/GenBank/DDBJ databases">
        <authorList>
            <person name="Chiriac C."/>
            <person name="Salcher M."/>
            <person name="Ghai R."/>
            <person name="Kavagutti S V."/>
        </authorList>
    </citation>
    <scope>NUCLEOTIDE SEQUENCE</scope>
</reference>
<organism evidence="1">
    <name type="scientific">freshwater metagenome</name>
    <dbReference type="NCBI Taxonomy" id="449393"/>
    <lineage>
        <taxon>unclassified sequences</taxon>
        <taxon>metagenomes</taxon>
        <taxon>ecological metagenomes</taxon>
    </lineage>
</organism>
<name>A0A6J7Q5H6_9ZZZZ</name>
<proteinExistence type="predicted"/>
<accession>A0A6J7Q5H6</accession>
<evidence type="ECO:0000313" key="1">
    <source>
        <dbReference type="EMBL" id="CAB5009504.1"/>
    </source>
</evidence>
<protein>
    <submittedName>
        <fullName evidence="1">Unannotated protein</fullName>
    </submittedName>
</protein>